<gene>
    <name evidence="2" type="ORF">NPX13_g606</name>
</gene>
<name>A0A9W8NMY8_9PEZI</name>
<feature type="compositionally biased region" description="Pro residues" evidence="1">
    <location>
        <begin position="53"/>
        <end position="68"/>
    </location>
</feature>
<protein>
    <submittedName>
        <fullName evidence="2">Uncharacterized protein</fullName>
    </submittedName>
</protein>
<keyword evidence="3" id="KW-1185">Reference proteome</keyword>
<comment type="caution">
    <text evidence="2">The sequence shown here is derived from an EMBL/GenBank/DDBJ whole genome shotgun (WGS) entry which is preliminary data.</text>
</comment>
<feature type="region of interest" description="Disordered" evidence="1">
    <location>
        <begin position="276"/>
        <end position="303"/>
    </location>
</feature>
<evidence type="ECO:0000313" key="3">
    <source>
        <dbReference type="Proteomes" id="UP001148614"/>
    </source>
</evidence>
<feature type="compositionally biased region" description="Polar residues" evidence="1">
    <location>
        <begin position="154"/>
        <end position="166"/>
    </location>
</feature>
<dbReference type="EMBL" id="JANPWZ010000041">
    <property type="protein sequence ID" value="KAJ3579960.1"/>
    <property type="molecule type" value="Genomic_DNA"/>
</dbReference>
<feature type="compositionally biased region" description="Low complexity" evidence="1">
    <location>
        <begin position="69"/>
        <end position="98"/>
    </location>
</feature>
<dbReference type="Proteomes" id="UP001148614">
    <property type="component" value="Unassembled WGS sequence"/>
</dbReference>
<feature type="region of interest" description="Disordered" evidence="1">
    <location>
        <begin position="18"/>
        <end position="177"/>
    </location>
</feature>
<feature type="compositionally biased region" description="Low complexity" evidence="1">
    <location>
        <begin position="107"/>
        <end position="118"/>
    </location>
</feature>
<accession>A0A9W8NMY8</accession>
<sequence>MGKKEAISFMMYAAGVSPTATIKKDKKTGEAYAERSKSHSSSSRRKSTNLLPQYPPPSSAHYPPPPSHPASQYPSHAPSYVPSYAPSYAPSQQPSSVVTSHLPTDLPSQYSSRSSSRHPPQPPPHPHPQSAYYGHPQPYGPEQPYSASPDDDNSSSVLPSDSISNFSKRRPGDHRARERLAAYSRQASDERMSLFFPLAPLRKCLKGGCPLMVRSIFCSDHQKEQNAYRKAQREKCKAESKCYRCASEIPETEDRSFYNCAKCRQNDRECYKNKQAAHRTDQQIAQPEPIPRGQRKAGVTDDPDKKPCHWSGCAVIVGPNGSMCAAHAVEHAQYQAARRKMRKNELKCGRCSSALDNSGFVDCTKCRHKKARYTRNKREKRNMQRQNIGAEDVPRGQKSFVELVCNPESNEDVEVAEILLQMSKSLLLGNS</sequence>
<organism evidence="2 3">
    <name type="scientific">Xylaria arbuscula</name>
    <dbReference type="NCBI Taxonomy" id="114810"/>
    <lineage>
        <taxon>Eukaryota</taxon>
        <taxon>Fungi</taxon>
        <taxon>Dikarya</taxon>
        <taxon>Ascomycota</taxon>
        <taxon>Pezizomycotina</taxon>
        <taxon>Sordariomycetes</taxon>
        <taxon>Xylariomycetidae</taxon>
        <taxon>Xylariales</taxon>
        <taxon>Xylariaceae</taxon>
        <taxon>Xylaria</taxon>
    </lineage>
</organism>
<evidence type="ECO:0000313" key="2">
    <source>
        <dbReference type="EMBL" id="KAJ3579960.1"/>
    </source>
</evidence>
<feature type="compositionally biased region" description="Basic and acidic residues" evidence="1">
    <location>
        <begin position="27"/>
        <end position="37"/>
    </location>
</feature>
<evidence type="ECO:0000256" key="1">
    <source>
        <dbReference type="SAM" id="MobiDB-lite"/>
    </source>
</evidence>
<proteinExistence type="predicted"/>
<reference evidence="2" key="1">
    <citation type="submission" date="2022-07" db="EMBL/GenBank/DDBJ databases">
        <title>Genome Sequence of Xylaria arbuscula.</title>
        <authorList>
            <person name="Buettner E."/>
        </authorList>
    </citation>
    <scope>NUCLEOTIDE SEQUENCE</scope>
    <source>
        <strain evidence="2">VT107</strain>
    </source>
</reference>
<dbReference type="AlphaFoldDB" id="A0A9W8NMY8"/>